<accession>A0A4R1B578</accession>
<dbReference type="RefSeq" id="WP_131449100.1">
    <property type="nucleotide sequence ID" value="NZ_SJZB01000052.1"/>
</dbReference>
<comment type="caution">
    <text evidence="1">The sequence shown here is derived from an EMBL/GenBank/DDBJ whole genome shotgun (WGS) entry which is preliminary data.</text>
</comment>
<evidence type="ECO:0000313" key="2">
    <source>
        <dbReference type="Proteomes" id="UP000295443"/>
    </source>
</evidence>
<proteinExistence type="predicted"/>
<name>A0A4R1B578_9PROT</name>
<keyword evidence="2" id="KW-1185">Reference proteome</keyword>
<dbReference type="AlphaFoldDB" id="A0A4R1B578"/>
<evidence type="ECO:0000313" key="1">
    <source>
        <dbReference type="EMBL" id="TCJ11627.1"/>
    </source>
</evidence>
<gene>
    <name evidence="1" type="ORF">EZJ19_15260</name>
</gene>
<protein>
    <submittedName>
        <fullName evidence="1">Cation transporter</fullName>
    </submittedName>
</protein>
<dbReference type="Proteomes" id="UP000295443">
    <property type="component" value="Unassembled WGS sequence"/>
</dbReference>
<reference evidence="1 2" key="1">
    <citation type="submission" date="2019-03" db="EMBL/GenBank/DDBJ databases">
        <title>Genome sequence of Thiobacillaceae bacterium LSR1, a sulfur-oxidizing bacterium isolated from freshwater sediment.</title>
        <authorList>
            <person name="Li S."/>
        </authorList>
    </citation>
    <scope>NUCLEOTIDE SEQUENCE [LARGE SCALE GENOMIC DNA]</scope>
    <source>
        <strain evidence="1 2">LSR1</strain>
    </source>
</reference>
<sequence>MTELPSPDSLARQVVVRYRGDGHVRFGLPAALCEEPHATAIEDGLRGLDGVYRVTLYRRQAKLSVFYDRHACDLGDVARALHGLLGGLAGAAPGKPGVAGRLRAADPRPWLKRQSERAKTWLAEWRFKARLMKDVIAYHPQMQGIFSERAILGFMNDLVTFYLIKVHWDLITQKWLKSPIKYRNAWLSTFYLVFLLVRSRKQAAKKQ</sequence>
<dbReference type="EMBL" id="SJZB01000052">
    <property type="protein sequence ID" value="TCJ11627.1"/>
    <property type="molecule type" value="Genomic_DNA"/>
</dbReference>
<organism evidence="1 2">
    <name type="scientific">Parasulfuritortus cantonensis</name>
    <dbReference type="NCBI Taxonomy" id="2528202"/>
    <lineage>
        <taxon>Bacteria</taxon>
        <taxon>Pseudomonadati</taxon>
        <taxon>Pseudomonadota</taxon>
        <taxon>Betaproteobacteria</taxon>
        <taxon>Nitrosomonadales</taxon>
        <taxon>Thiobacillaceae</taxon>
        <taxon>Parasulfuritortus</taxon>
    </lineage>
</organism>
<dbReference type="OrthoDB" id="7345868at2"/>